<sequence>MTMVEFVSSTKIWPRRPSDSHPKSALRFHLSPTSSQSVSVSSLTYALAVIIAKFKTVSLSLMSGEDTWSIVHADASSTAAYPLCRDSATIGSTTDGLRSTRR</sequence>
<accession>W7MZH6</accession>
<dbReference type="EMBL" id="DS022253">
    <property type="protein sequence ID" value="EWG49802.1"/>
    <property type="molecule type" value="Genomic_DNA"/>
</dbReference>
<keyword evidence="2" id="KW-1185">Reference proteome</keyword>
<dbReference type="VEuPathDB" id="FungiDB:FVEG_16535"/>
<evidence type="ECO:0000313" key="1">
    <source>
        <dbReference type="EMBL" id="EWG49802.1"/>
    </source>
</evidence>
<gene>
    <name evidence="1" type="ORF">FVEG_16535</name>
</gene>
<proteinExistence type="predicted"/>
<organism evidence="1 2">
    <name type="scientific">Gibberella moniliformis (strain M3125 / FGSC 7600)</name>
    <name type="common">Maize ear and stalk rot fungus</name>
    <name type="synonym">Fusarium verticillioides</name>
    <dbReference type="NCBI Taxonomy" id="334819"/>
    <lineage>
        <taxon>Eukaryota</taxon>
        <taxon>Fungi</taxon>
        <taxon>Dikarya</taxon>
        <taxon>Ascomycota</taxon>
        <taxon>Pezizomycotina</taxon>
        <taxon>Sordariomycetes</taxon>
        <taxon>Hypocreomycetidae</taxon>
        <taxon>Hypocreales</taxon>
        <taxon>Nectriaceae</taxon>
        <taxon>Fusarium</taxon>
        <taxon>Fusarium fujikuroi species complex</taxon>
    </lineage>
</organism>
<protein>
    <submittedName>
        <fullName evidence="1">Uncharacterized protein</fullName>
    </submittedName>
</protein>
<dbReference type="RefSeq" id="XP_018755993.1">
    <property type="nucleotide sequence ID" value="XM_018905779.1"/>
</dbReference>
<evidence type="ECO:0000313" key="2">
    <source>
        <dbReference type="Proteomes" id="UP000009096"/>
    </source>
</evidence>
<dbReference type="AlphaFoldDB" id="W7MZH6"/>
<dbReference type="Proteomes" id="UP000009096">
    <property type="component" value="Chromosome 5"/>
</dbReference>
<dbReference type="GeneID" id="30073411"/>
<dbReference type="KEGG" id="fvr:FVEG_16535"/>
<dbReference type="EMBL" id="CM000582">
    <property type="protein sequence ID" value="EWG49802.1"/>
    <property type="molecule type" value="Genomic_DNA"/>
</dbReference>
<reference evidence="1 2" key="1">
    <citation type="journal article" date="2010" name="Nature">
        <title>Comparative genomics reveals mobile pathogenicity chromosomes in Fusarium.</title>
        <authorList>
            <person name="Ma L.J."/>
            <person name="van der Does H.C."/>
            <person name="Borkovich K.A."/>
            <person name="Coleman J.J."/>
            <person name="Daboussi M.J."/>
            <person name="Di Pietro A."/>
            <person name="Dufresne M."/>
            <person name="Freitag M."/>
            <person name="Grabherr M."/>
            <person name="Henrissat B."/>
            <person name="Houterman P.M."/>
            <person name="Kang S."/>
            <person name="Shim W.B."/>
            <person name="Woloshuk C."/>
            <person name="Xie X."/>
            <person name="Xu J.R."/>
            <person name="Antoniw J."/>
            <person name="Baker S.E."/>
            <person name="Bluhm B.H."/>
            <person name="Breakspear A."/>
            <person name="Brown D.W."/>
            <person name="Butchko R.A."/>
            <person name="Chapman S."/>
            <person name="Coulson R."/>
            <person name="Coutinho P.M."/>
            <person name="Danchin E.G."/>
            <person name="Diener A."/>
            <person name="Gale L.R."/>
            <person name="Gardiner D.M."/>
            <person name="Goff S."/>
            <person name="Hammond-Kosack K.E."/>
            <person name="Hilburn K."/>
            <person name="Hua-Van A."/>
            <person name="Jonkers W."/>
            <person name="Kazan K."/>
            <person name="Kodira C.D."/>
            <person name="Koehrsen M."/>
            <person name="Kumar L."/>
            <person name="Lee Y.H."/>
            <person name="Li L."/>
            <person name="Manners J.M."/>
            <person name="Miranda-Saavedra D."/>
            <person name="Mukherjee M."/>
            <person name="Park G."/>
            <person name="Park J."/>
            <person name="Park S.Y."/>
            <person name="Proctor R.H."/>
            <person name="Regev A."/>
            <person name="Ruiz-Roldan M.C."/>
            <person name="Sain D."/>
            <person name="Sakthikumar S."/>
            <person name="Sykes S."/>
            <person name="Schwartz D.C."/>
            <person name="Turgeon B.G."/>
            <person name="Wapinski I."/>
            <person name="Yoder O."/>
            <person name="Young S."/>
            <person name="Zeng Q."/>
            <person name="Zhou S."/>
            <person name="Galagan J."/>
            <person name="Cuomo C.A."/>
            <person name="Kistler H.C."/>
            <person name="Rep M."/>
        </authorList>
    </citation>
    <scope>NUCLEOTIDE SEQUENCE [LARGE SCALE GENOMIC DNA]</scope>
    <source>
        <strain evidence="2">M3125 / FGSC 7600</strain>
    </source>
</reference>
<name>W7MZH6_GIBM7</name>